<keyword evidence="1" id="KW-1133">Transmembrane helix</keyword>
<dbReference type="Proteomes" id="UP000239899">
    <property type="component" value="Unassembled WGS sequence"/>
</dbReference>
<protein>
    <submittedName>
        <fullName evidence="2">ABC transporter</fullName>
    </submittedName>
</protein>
<accession>A0A2P6TKI8</accession>
<gene>
    <name evidence="2" type="ORF">C2E21_6808</name>
</gene>
<comment type="caution">
    <text evidence="2">The sequence shown here is derived from an EMBL/GenBank/DDBJ whole genome shotgun (WGS) entry which is preliminary data.</text>
</comment>
<organism evidence="2 3">
    <name type="scientific">Chlorella sorokiniana</name>
    <name type="common">Freshwater green alga</name>
    <dbReference type="NCBI Taxonomy" id="3076"/>
    <lineage>
        <taxon>Eukaryota</taxon>
        <taxon>Viridiplantae</taxon>
        <taxon>Chlorophyta</taxon>
        <taxon>core chlorophytes</taxon>
        <taxon>Trebouxiophyceae</taxon>
        <taxon>Chlorellales</taxon>
        <taxon>Chlorellaceae</taxon>
        <taxon>Chlorella clade</taxon>
        <taxon>Chlorella</taxon>
    </lineage>
</organism>
<keyword evidence="1" id="KW-0472">Membrane</keyword>
<evidence type="ECO:0000313" key="2">
    <source>
        <dbReference type="EMBL" id="PRW44600.1"/>
    </source>
</evidence>
<proteinExistence type="predicted"/>
<sequence length="194" mass="20513">MGSEVGHNGGSSSHSSSSRLLNLLMLQAEAGAVSPEPKLLPAAQAADCTPNPLLQQEQAALLSWRRHAWHAGEQRQPELLHRLLSSGWDEEQAAAGAAGAAASAALLTSSGMASRPGKGGTFGRLLAIIAALAVAVLLLHAAHSDAAHRKLTEPRTGLAVYVSSPEVAEQLSAAQRLPRRRLRLRRLVLLIEWE</sequence>
<reference evidence="2 3" key="1">
    <citation type="journal article" date="2018" name="Plant J.">
        <title>Genome sequences of Chlorella sorokiniana UTEX 1602 and Micractinium conductrix SAG 241.80: implications to maltose excretion by a green alga.</title>
        <authorList>
            <person name="Arriola M.B."/>
            <person name="Velmurugan N."/>
            <person name="Zhang Y."/>
            <person name="Plunkett M.H."/>
            <person name="Hondzo H."/>
            <person name="Barney B.M."/>
        </authorList>
    </citation>
    <scope>NUCLEOTIDE SEQUENCE [LARGE SCALE GENOMIC DNA]</scope>
    <source>
        <strain evidence="3">UTEX 1602</strain>
    </source>
</reference>
<evidence type="ECO:0000256" key="1">
    <source>
        <dbReference type="SAM" id="Phobius"/>
    </source>
</evidence>
<keyword evidence="1" id="KW-0812">Transmembrane</keyword>
<dbReference type="EMBL" id="LHPG02000013">
    <property type="protein sequence ID" value="PRW44600.1"/>
    <property type="molecule type" value="Genomic_DNA"/>
</dbReference>
<name>A0A2P6TKI8_CHLSO</name>
<keyword evidence="3" id="KW-1185">Reference proteome</keyword>
<feature type="transmembrane region" description="Helical" evidence="1">
    <location>
        <begin position="122"/>
        <end position="142"/>
    </location>
</feature>
<evidence type="ECO:0000313" key="3">
    <source>
        <dbReference type="Proteomes" id="UP000239899"/>
    </source>
</evidence>
<dbReference type="AlphaFoldDB" id="A0A2P6TKI8"/>